<dbReference type="GO" id="GO:0003677">
    <property type="term" value="F:DNA binding"/>
    <property type="evidence" value="ECO:0007669"/>
    <property type="project" value="InterPro"/>
</dbReference>
<evidence type="ECO:0000313" key="3">
    <source>
        <dbReference type="EMBL" id="NME53282.1"/>
    </source>
</evidence>
<dbReference type="InterPro" id="IPR002559">
    <property type="entry name" value="Transposase_11"/>
</dbReference>
<name>A0A848CDH4_9BACT</name>
<gene>
    <name evidence="3" type="ORF">HF854_12400</name>
</gene>
<evidence type="ECO:0000259" key="2">
    <source>
        <dbReference type="Pfam" id="PF13340"/>
    </source>
</evidence>
<accession>A0A848CDH4</accession>
<dbReference type="Proteomes" id="UP000522333">
    <property type="component" value="Unassembled WGS sequence"/>
</dbReference>
<proteinExistence type="predicted"/>
<dbReference type="Pfam" id="PF01609">
    <property type="entry name" value="DDE_Tnp_1"/>
    <property type="match status" value="1"/>
</dbReference>
<feature type="non-terminal residue" evidence="3">
    <location>
        <position position="251"/>
    </location>
</feature>
<feature type="domain" description="Transposase IS4-like" evidence="1">
    <location>
        <begin position="95"/>
        <end position="243"/>
    </location>
</feature>
<evidence type="ECO:0000259" key="1">
    <source>
        <dbReference type="Pfam" id="PF01609"/>
    </source>
</evidence>
<sequence>MLTDDQWSVLEPLFQKERTGAGRPQIHSDREVLNGVLWVLRTGAAWADLPDRFPSSATCYRRFSKWVKDGRLRKILESLARHLEDNGLINLEECFIDGTFVVAKKGAQKLGKTKRGKGTKLMVIADASGLPIAVYTDSANPHEVRLVQATINEIVTLGRPRRIIGDRAYDSDPLDEALASQGIELIAPHRKNRKKPATQDGRLLRRYKRRWKIERLFAWLNKFKKAITRWERCVERFTALVHLAFSMILLR</sequence>
<evidence type="ECO:0000313" key="4">
    <source>
        <dbReference type="Proteomes" id="UP000522333"/>
    </source>
</evidence>
<protein>
    <submittedName>
        <fullName evidence="3">IS5 family transposase</fullName>
    </submittedName>
</protein>
<reference evidence="3 4" key="1">
    <citation type="submission" date="2020-04" db="EMBL/GenBank/DDBJ databases">
        <authorList>
            <person name="Hitch T.C.A."/>
            <person name="Wylensek D."/>
            <person name="Clavel T."/>
        </authorList>
    </citation>
    <scope>NUCLEOTIDE SEQUENCE [LARGE SCALE GENOMIC DNA]</scope>
    <source>
        <strain evidence="3 4">PG-251-APC-1</strain>
    </source>
</reference>
<dbReference type="NCBIfam" id="NF033580">
    <property type="entry name" value="transpos_IS5_3"/>
    <property type="match status" value="1"/>
</dbReference>
<organism evidence="3 4">
    <name type="scientific">Desulfovibrio piger</name>
    <dbReference type="NCBI Taxonomy" id="901"/>
    <lineage>
        <taxon>Bacteria</taxon>
        <taxon>Pseudomonadati</taxon>
        <taxon>Thermodesulfobacteriota</taxon>
        <taxon>Desulfovibrionia</taxon>
        <taxon>Desulfovibrionales</taxon>
        <taxon>Desulfovibrionaceae</taxon>
        <taxon>Desulfovibrio</taxon>
    </lineage>
</organism>
<dbReference type="GO" id="GO:0006313">
    <property type="term" value="P:DNA transposition"/>
    <property type="evidence" value="ECO:0007669"/>
    <property type="project" value="InterPro"/>
</dbReference>
<dbReference type="EMBL" id="JABAFY010000118">
    <property type="protein sequence ID" value="NME53282.1"/>
    <property type="molecule type" value="Genomic_DNA"/>
</dbReference>
<dbReference type="GO" id="GO:0004803">
    <property type="term" value="F:transposase activity"/>
    <property type="evidence" value="ECO:0007669"/>
    <property type="project" value="InterPro"/>
</dbReference>
<dbReference type="Pfam" id="PF13340">
    <property type="entry name" value="DUF4096"/>
    <property type="match status" value="1"/>
</dbReference>
<dbReference type="InterPro" id="IPR025161">
    <property type="entry name" value="IS402-like_dom"/>
</dbReference>
<feature type="domain" description="Insertion element IS402-like" evidence="2">
    <location>
        <begin position="2"/>
        <end position="75"/>
    </location>
</feature>
<dbReference type="PANTHER" id="PTHR30007">
    <property type="entry name" value="PHP DOMAIN PROTEIN"/>
    <property type="match status" value="1"/>
</dbReference>
<comment type="caution">
    <text evidence="3">The sequence shown here is derived from an EMBL/GenBank/DDBJ whole genome shotgun (WGS) entry which is preliminary data.</text>
</comment>
<dbReference type="AlphaFoldDB" id="A0A848CDH4"/>